<dbReference type="Pfam" id="PF01061">
    <property type="entry name" value="ABC2_membrane"/>
    <property type="match status" value="1"/>
</dbReference>
<feature type="domain" description="ABC transmembrane type-2" evidence="7">
    <location>
        <begin position="24"/>
        <end position="257"/>
    </location>
</feature>
<dbReference type="EMBL" id="CADCUD010000172">
    <property type="protein sequence ID" value="CAA9350397.1"/>
    <property type="molecule type" value="Genomic_DNA"/>
</dbReference>
<evidence type="ECO:0000259" key="7">
    <source>
        <dbReference type="PROSITE" id="PS51012"/>
    </source>
</evidence>
<feature type="transmembrane region" description="Helical" evidence="6">
    <location>
        <begin position="102"/>
        <end position="131"/>
    </location>
</feature>
<evidence type="ECO:0000256" key="1">
    <source>
        <dbReference type="ARBA" id="ARBA00004141"/>
    </source>
</evidence>
<dbReference type="PROSITE" id="PS51012">
    <property type="entry name" value="ABC_TM2"/>
    <property type="match status" value="1"/>
</dbReference>
<dbReference type="PIRSF" id="PIRSF006648">
    <property type="entry name" value="DrrB"/>
    <property type="match status" value="1"/>
</dbReference>
<dbReference type="PANTHER" id="PTHR43229:SF2">
    <property type="entry name" value="NODULATION PROTEIN J"/>
    <property type="match status" value="1"/>
</dbReference>
<keyword evidence="6" id="KW-0813">Transport</keyword>
<organism evidence="8">
    <name type="scientific">uncultured Nocardioidaceae bacterium</name>
    <dbReference type="NCBI Taxonomy" id="253824"/>
    <lineage>
        <taxon>Bacteria</taxon>
        <taxon>Bacillati</taxon>
        <taxon>Actinomycetota</taxon>
        <taxon>Actinomycetes</taxon>
        <taxon>Propionibacteriales</taxon>
        <taxon>Nocardioidaceae</taxon>
        <taxon>environmental samples</taxon>
    </lineage>
</organism>
<dbReference type="InterPro" id="IPR013525">
    <property type="entry name" value="ABC2_TM"/>
</dbReference>
<evidence type="ECO:0000256" key="2">
    <source>
        <dbReference type="ARBA" id="ARBA00022692"/>
    </source>
</evidence>
<reference evidence="8" key="1">
    <citation type="submission" date="2020-02" db="EMBL/GenBank/DDBJ databases">
        <authorList>
            <person name="Meier V. D."/>
        </authorList>
    </citation>
    <scope>NUCLEOTIDE SEQUENCE</scope>
    <source>
        <strain evidence="8">AVDCRST_MAG46</strain>
    </source>
</reference>
<feature type="transmembrane region" description="Helical" evidence="6">
    <location>
        <begin position="174"/>
        <end position="196"/>
    </location>
</feature>
<dbReference type="AlphaFoldDB" id="A0A6J4M5J2"/>
<keyword evidence="6" id="KW-1003">Cell membrane</keyword>
<feature type="transmembrane region" description="Helical" evidence="6">
    <location>
        <begin position="24"/>
        <end position="46"/>
    </location>
</feature>
<dbReference type="GO" id="GO:0043190">
    <property type="term" value="C:ATP-binding cassette (ABC) transporter complex"/>
    <property type="evidence" value="ECO:0007669"/>
    <property type="project" value="InterPro"/>
</dbReference>
<protein>
    <recommendedName>
        <fullName evidence="6">Transport permease protein</fullName>
    </recommendedName>
</protein>
<dbReference type="GO" id="GO:0046677">
    <property type="term" value="P:response to antibiotic"/>
    <property type="evidence" value="ECO:0007669"/>
    <property type="project" value="UniProtKB-KW"/>
</dbReference>
<comment type="similarity">
    <text evidence="6">Belongs to the ABC-2 integral membrane protein family.</text>
</comment>
<evidence type="ECO:0000256" key="4">
    <source>
        <dbReference type="ARBA" id="ARBA00023136"/>
    </source>
</evidence>
<dbReference type="PANTHER" id="PTHR43229">
    <property type="entry name" value="NODULATION PROTEIN J"/>
    <property type="match status" value="1"/>
</dbReference>
<accession>A0A6J4M5J2</accession>
<keyword evidence="2 6" id="KW-0812">Transmembrane</keyword>
<dbReference type="InterPro" id="IPR000412">
    <property type="entry name" value="ABC_2_transport"/>
</dbReference>
<name>A0A6J4M5J2_9ACTN</name>
<evidence type="ECO:0000256" key="6">
    <source>
        <dbReference type="RuleBase" id="RU361157"/>
    </source>
</evidence>
<keyword evidence="4 6" id="KW-0472">Membrane</keyword>
<keyword evidence="3 6" id="KW-1133">Transmembrane helix</keyword>
<comment type="subcellular location">
    <subcellularLocation>
        <location evidence="6">Cell membrane</location>
        <topology evidence="6">Multi-pass membrane protein</topology>
    </subcellularLocation>
    <subcellularLocation>
        <location evidence="1">Membrane</location>
        <topology evidence="1">Multi-pass membrane protein</topology>
    </subcellularLocation>
</comment>
<feature type="transmembrane region" description="Helical" evidence="6">
    <location>
        <begin position="231"/>
        <end position="250"/>
    </location>
</feature>
<keyword evidence="5" id="KW-0046">Antibiotic resistance</keyword>
<feature type="transmembrane region" description="Helical" evidence="6">
    <location>
        <begin position="58"/>
        <end position="81"/>
    </location>
</feature>
<dbReference type="GO" id="GO:0140359">
    <property type="term" value="F:ABC-type transporter activity"/>
    <property type="evidence" value="ECO:0007669"/>
    <property type="project" value="InterPro"/>
</dbReference>
<gene>
    <name evidence="8" type="ORF">AVDCRST_MAG46-2553</name>
</gene>
<proteinExistence type="inferred from homology"/>
<sequence>MRWALTDAWTIARRDLSHWARQPGLVAVAWLFPVMVVLMFGTLFGGAIDTPGRDYYDYLMPGMFAMTMLFGLEGTMTAVTTDAARGVTDRFRSLPIHGSAVVLGRCIADLLSSAIGLVIVVLAGLALGWRWHEGPGAALAAVGLLLLLRFALLFVGIHLGLVAKGPESVMAVQILVWPVLFLSNAFVDASTMPAWLAAVVEWNPLTTTATASRELFGNPGWGSGSWMDQHALLMAIVWPLLLVAIFLPLATRRFRALSR</sequence>
<evidence type="ECO:0000256" key="3">
    <source>
        <dbReference type="ARBA" id="ARBA00022989"/>
    </source>
</evidence>
<dbReference type="InterPro" id="IPR047817">
    <property type="entry name" value="ABC2_TM_bact-type"/>
</dbReference>
<evidence type="ECO:0000313" key="8">
    <source>
        <dbReference type="EMBL" id="CAA9350397.1"/>
    </source>
</evidence>
<feature type="transmembrane region" description="Helical" evidence="6">
    <location>
        <begin position="137"/>
        <end position="162"/>
    </location>
</feature>
<dbReference type="InterPro" id="IPR051784">
    <property type="entry name" value="Nod_factor_ABC_transporter"/>
</dbReference>
<evidence type="ECO:0000256" key="5">
    <source>
        <dbReference type="ARBA" id="ARBA00023251"/>
    </source>
</evidence>